<comment type="caution">
    <text evidence="1">The sequence shown here is derived from an EMBL/GenBank/DDBJ whole genome shotgun (WGS) entry which is preliminary data.</text>
</comment>
<keyword evidence="2" id="KW-1185">Reference proteome</keyword>
<protein>
    <submittedName>
        <fullName evidence="1">Uncharacterized protein</fullName>
    </submittedName>
</protein>
<accession>A0A849ICE1</accession>
<dbReference type="Proteomes" id="UP000564885">
    <property type="component" value="Unassembled WGS sequence"/>
</dbReference>
<evidence type="ECO:0000313" key="1">
    <source>
        <dbReference type="EMBL" id="NNM73915.1"/>
    </source>
</evidence>
<organism evidence="1 2">
    <name type="scientific">Enterovirga aerilata</name>
    <dbReference type="NCBI Taxonomy" id="2730920"/>
    <lineage>
        <taxon>Bacteria</taxon>
        <taxon>Pseudomonadati</taxon>
        <taxon>Pseudomonadota</taxon>
        <taxon>Alphaproteobacteria</taxon>
        <taxon>Hyphomicrobiales</taxon>
        <taxon>Methylobacteriaceae</taxon>
        <taxon>Enterovirga</taxon>
    </lineage>
</organism>
<sequence length="58" mass="6554">MDREVGLAVLETHCRPASELARSVEDLRNAPDLHYIVVADYDVKRGRFISKRTASLGR</sequence>
<dbReference type="AlphaFoldDB" id="A0A849ICE1"/>
<proteinExistence type="predicted"/>
<reference evidence="1 2" key="1">
    <citation type="submission" date="2020-04" db="EMBL/GenBank/DDBJ databases">
        <title>Enterovirga sp. isolate from soil.</title>
        <authorList>
            <person name="Chea S."/>
            <person name="Kim D.-U."/>
        </authorList>
    </citation>
    <scope>NUCLEOTIDE SEQUENCE [LARGE SCALE GENOMIC DNA]</scope>
    <source>
        <strain evidence="1 2">DB1703</strain>
    </source>
</reference>
<dbReference type="RefSeq" id="WP_171219358.1">
    <property type="nucleotide sequence ID" value="NZ_JABEPP010000004.1"/>
</dbReference>
<evidence type="ECO:0000313" key="2">
    <source>
        <dbReference type="Proteomes" id="UP000564885"/>
    </source>
</evidence>
<name>A0A849ICE1_9HYPH</name>
<gene>
    <name evidence="1" type="ORF">HJG44_16140</name>
</gene>
<dbReference type="EMBL" id="JABEPP010000004">
    <property type="protein sequence ID" value="NNM73915.1"/>
    <property type="molecule type" value="Genomic_DNA"/>
</dbReference>